<name>A0ABS7JB23_9SPHN</name>
<keyword evidence="3" id="KW-1185">Reference proteome</keyword>
<proteinExistence type="predicted"/>
<evidence type="ECO:0000313" key="2">
    <source>
        <dbReference type="EMBL" id="MBX7482217.1"/>
    </source>
</evidence>
<dbReference type="NCBIfam" id="TIGR04433">
    <property type="entry name" value="UrcA_uranyl"/>
    <property type="match status" value="1"/>
</dbReference>
<gene>
    <name evidence="2" type="ORF">K3174_06715</name>
</gene>
<feature type="signal peptide" evidence="1">
    <location>
        <begin position="1"/>
        <end position="22"/>
    </location>
</feature>
<dbReference type="Proteomes" id="UP000755104">
    <property type="component" value="Unassembled WGS sequence"/>
</dbReference>
<feature type="chain" id="PRO_5046033032" evidence="1">
    <location>
        <begin position="23"/>
        <end position="97"/>
    </location>
</feature>
<evidence type="ECO:0000313" key="3">
    <source>
        <dbReference type="Proteomes" id="UP000755104"/>
    </source>
</evidence>
<reference evidence="2 3" key="1">
    <citation type="submission" date="2021-08" db="EMBL/GenBank/DDBJ databases">
        <title>Comparative Genomics Analysis of the Genus Qipengyuania Reveals Extensive Genetic Diversity and Metabolic Versatility, Including the Description of Fifteen Novel Species.</title>
        <authorList>
            <person name="Liu Y."/>
        </authorList>
    </citation>
    <scope>NUCLEOTIDE SEQUENCE [LARGE SCALE GENOMIC DNA]</scope>
    <source>
        <strain evidence="2 3">6D47A</strain>
    </source>
</reference>
<keyword evidence="1" id="KW-0732">Signal</keyword>
<comment type="caution">
    <text evidence="2">The sequence shown here is derived from an EMBL/GenBank/DDBJ whole genome shotgun (WGS) entry which is preliminary data.</text>
</comment>
<sequence length="97" mass="10106">MKTTLATIAAIGIALTAGTAHAKSITVTYDDLNLGTAAGQKVLSQRIDKAARDACGYSESRTGTRLQSREAKACFEKAKADVSEQFAALVEDQSLGG</sequence>
<evidence type="ECO:0000256" key="1">
    <source>
        <dbReference type="SAM" id="SignalP"/>
    </source>
</evidence>
<accession>A0ABS7JB23</accession>
<dbReference type="RefSeq" id="WP_221557129.1">
    <property type="nucleotide sequence ID" value="NZ_JAIGNO010000003.1"/>
</dbReference>
<dbReference type="InterPro" id="IPR030972">
    <property type="entry name" value="UrcA_uranyl"/>
</dbReference>
<organism evidence="2 3">
    <name type="scientific">Qipengyuania qiaonensis</name>
    <dbReference type="NCBI Taxonomy" id="2867240"/>
    <lineage>
        <taxon>Bacteria</taxon>
        <taxon>Pseudomonadati</taxon>
        <taxon>Pseudomonadota</taxon>
        <taxon>Alphaproteobacteria</taxon>
        <taxon>Sphingomonadales</taxon>
        <taxon>Erythrobacteraceae</taxon>
        <taxon>Qipengyuania</taxon>
    </lineage>
</organism>
<protein>
    <submittedName>
        <fullName evidence="2">UrcA family protein</fullName>
    </submittedName>
</protein>
<dbReference type="EMBL" id="JAIGNO010000003">
    <property type="protein sequence ID" value="MBX7482217.1"/>
    <property type="molecule type" value="Genomic_DNA"/>
</dbReference>